<dbReference type="Gene3D" id="3.20.20.70">
    <property type="entry name" value="Aldolase class I"/>
    <property type="match status" value="1"/>
</dbReference>
<name>A0A3N2BGJ2_9MICO</name>
<feature type="active site" description="Schiff-base intermediate with substrate" evidence="10">
    <location>
        <position position="139"/>
    </location>
</feature>
<accession>A0A3N2BGJ2</accession>
<evidence type="ECO:0000313" key="11">
    <source>
        <dbReference type="EMBL" id="ROR74338.1"/>
    </source>
</evidence>
<dbReference type="GO" id="GO:0005975">
    <property type="term" value="P:carbohydrate metabolic process"/>
    <property type="evidence" value="ECO:0007669"/>
    <property type="project" value="InterPro"/>
</dbReference>
<dbReference type="NCBIfam" id="NF002881">
    <property type="entry name" value="PRK03343.1"/>
    <property type="match status" value="1"/>
</dbReference>
<dbReference type="Proteomes" id="UP000280668">
    <property type="component" value="Unassembled WGS sequence"/>
</dbReference>
<keyword evidence="7 10" id="KW-0808">Transferase</keyword>
<gene>
    <name evidence="10" type="primary">tal</name>
    <name evidence="11" type="ORF">EDD31_2746</name>
</gene>
<comment type="subcellular location">
    <subcellularLocation>
        <location evidence="2 10">Cytoplasm</location>
    </subcellularLocation>
</comment>
<evidence type="ECO:0000256" key="6">
    <source>
        <dbReference type="ARBA" id="ARBA00022490"/>
    </source>
</evidence>
<keyword evidence="8 10" id="KW-0570">Pentose shunt</keyword>
<dbReference type="OrthoDB" id="9809101at2"/>
<dbReference type="Pfam" id="PF00923">
    <property type="entry name" value="TAL_FSA"/>
    <property type="match status" value="1"/>
</dbReference>
<evidence type="ECO:0000256" key="3">
    <source>
        <dbReference type="ARBA" id="ARBA00004857"/>
    </source>
</evidence>
<dbReference type="RefSeq" id="WP_123304639.1">
    <property type="nucleotide sequence ID" value="NZ_RKHK01000001.1"/>
</dbReference>
<evidence type="ECO:0000256" key="7">
    <source>
        <dbReference type="ARBA" id="ARBA00022679"/>
    </source>
</evidence>
<comment type="similarity">
    <text evidence="4 10">Belongs to the transaldolase family. Type 2 subfamily.</text>
</comment>
<sequence>MSRLPQLHDQGVSVWIDDLTRRRLDDGSLADQVARGDIRGLTTNPAIFAKALADGEAYDAQLQELAAAGAGVEDAVLALTADDVRRACDLFVPVFSESAGEDGRVSLEVDPRLAHETNRTIETARLLWKTVDRPNLMVKIPATVPGLPAITQAISEGISVNVTLIFSLDRYRAVMNAYLDGLEAAQAAGVDLSTIRSVASFFLSRLDTAVDARLDDLADDSAAALKGKAAVANARLAYEAYEAVFSGPRWEALSEAGAHPQRPLWASTGVKNPDYPDTKYVDELLAPGVVSTMPPATIEAAADHARLELGPFPGSASYAEAQEVFDELERRGISYDDVTEQLEDEGVTAFVESWSELLHIISDALRENDPKGKASA</sequence>
<dbReference type="PIRSF" id="PIRSF036915">
    <property type="entry name" value="Trnald_Bac_Plnt"/>
    <property type="match status" value="1"/>
</dbReference>
<keyword evidence="12" id="KW-1185">Reference proteome</keyword>
<evidence type="ECO:0000256" key="1">
    <source>
        <dbReference type="ARBA" id="ARBA00003518"/>
    </source>
</evidence>
<dbReference type="GO" id="GO:0004801">
    <property type="term" value="F:transaldolase activity"/>
    <property type="evidence" value="ECO:0007669"/>
    <property type="project" value="UniProtKB-UniRule"/>
</dbReference>
<comment type="caution">
    <text evidence="11">The sequence shown here is derived from an EMBL/GenBank/DDBJ whole genome shotgun (WGS) entry which is preliminary data.</text>
</comment>
<reference evidence="11 12" key="1">
    <citation type="submission" date="2018-11" db="EMBL/GenBank/DDBJ databases">
        <title>Sequencing the genomes of 1000 actinobacteria strains.</title>
        <authorList>
            <person name="Klenk H.-P."/>
        </authorList>
    </citation>
    <scope>NUCLEOTIDE SEQUENCE [LARGE SCALE GENOMIC DNA]</scope>
    <source>
        <strain evidence="11 12">DSM 11294</strain>
    </source>
</reference>
<dbReference type="PANTHER" id="PTHR10683">
    <property type="entry name" value="TRANSALDOLASE"/>
    <property type="match status" value="1"/>
</dbReference>
<comment type="pathway">
    <text evidence="3 10">Carbohydrate degradation; pentose phosphate pathway; D-glyceraldehyde 3-phosphate and beta-D-fructose 6-phosphate from D-ribose 5-phosphate and D-xylulose 5-phosphate (non-oxidative stage): step 2/3.</text>
</comment>
<dbReference type="EMBL" id="RKHK01000001">
    <property type="protein sequence ID" value="ROR74338.1"/>
    <property type="molecule type" value="Genomic_DNA"/>
</dbReference>
<dbReference type="CDD" id="cd00955">
    <property type="entry name" value="Transaldolase_like"/>
    <property type="match status" value="1"/>
</dbReference>
<dbReference type="NCBIfam" id="TIGR00876">
    <property type="entry name" value="tal_mycobact"/>
    <property type="match status" value="1"/>
</dbReference>
<dbReference type="HAMAP" id="MF_00493">
    <property type="entry name" value="Transaldolase_2"/>
    <property type="match status" value="1"/>
</dbReference>
<dbReference type="GO" id="GO:0005737">
    <property type="term" value="C:cytoplasm"/>
    <property type="evidence" value="ECO:0007669"/>
    <property type="project" value="UniProtKB-SubCell"/>
</dbReference>
<dbReference type="AlphaFoldDB" id="A0A3N2BGJ2"/>
<dbReference type="PANTHER" id="PTHR10683:SF31">
    <property type="entry name" value="TRANSALDOLASE"/>
    <property type="match status" value="1"/>
</dbReference>
<evidence type="ECO:0000313" key="12">
    <source>
        <dbReference type="Proteomes" id="UP000280668"/>
    </source>
</evidence>
<evidence type="ECO:0000256" key="9">
    <source>
        <dbReference type="ARBA" id="ARBA00023270"/>
    </source>
</evidence>
<dbReference type="InterPro" id="IPR001585">
    <property type="entry name" value="TAL/FSA"/>
</dbReference>
<protein>
    <recommendedName>
        <fullName evidence="5 10">Transaldolase</fullName>
        <ecNumber evidence="5 10">2.2.1.2</ecNumber>
    </recommendedName>
</protein>
<keyword evidence="9 10" id="KW-0704">Schiff base</keyword>
<comment type="catalytic activity">
    <reaction evidence="10">
        <text>D-sedoheptulose 7-phosphate + D-glyceraldehyde 3-phosphate = D-erythrose 4-phosphate + beta-D-fructose 6-phosphate</text>
        <dbReference type="Rhea" id="RHEA:17053"/>
        <dbReference type="ChEBI" id="CHEBI:16897"/>
        <dbReference type="ChEBI" id="CHEBI:57483"/>
        <dbReference type="ChEBI" id="CHEBI:57634"/>
        <dbReference type="ChEBI" id="CHEBI:59776"/>
        <dbReference type="EC" id="2.2.1.2"/>
    </reaction>
</comment>
<evidence type="ECO:0000256" key="8">
    <source>
        <dbReference type="ARBA" id="ARBA00023126"/>
    </source>
</evidence>
<dbReference type="UniPathway" id="UPA00115">
    <property type="reaction ID" value="UER00414"/>
</dbReference>
<dbReference type="InterPro" id="IPR004732">
    <property type="entry name" value="Transaldolase_2"/>
</dbReference>
<evidence type="ECO:0000256" key="2">
    <source>
        <dbReference type="ARBA" id="ARBA00004496"/>
    </source>
</evidence>
<dbReference type="GO" id="GO:0006098">
    <property type="term" value="P:pentose-phosphate shunt"/>
    <property type="evidence" value="ECO:0007669"/>
    <property type="project" value="UniProtKB-UniRule"/>
</dbReference>
<evidence type="ECO:0000256" key="10">
    <source>
        <dbReference type="HAMAP-Rule" id="MF_00493"/>
    </source>
</evidence>
<dbReference type="InterPro" id="IPR013785">
    <property type="entry name" value="Aldolase_TIM"/>
</dbReference>
<evidence type="ECO:0000256" key="5">
    <source>
        <dbReference type="ARBA" id="ARBA00013151"/>
    </source>
</evidence>
<evidence type="ECO:0000256" key="4">
    <source>
        <dbReference type="ARBA" id="ARBA00008426"/>
    </source>
</evidence>
<dbReference type="SUPFAM" id="SSF51569">
    <property type="entry name" value="Aldolase"/>
    <property type="match status" value="1"/>
</dbReference>
<organism evidence="11 12">
    <name type="scientific">Bogoriella caseilytica</name>
    <dbReference type="NCBI Taxonomy" id="56055"/>
    <lineage>
        <taxon>Bacteria</taxon>
        <taxon>Bacillati</taxon>
        <taxon>Actinomycetota</taxon>
        <taxon>Actinomycetes</taxon>
        <taxon>Micrococcales</taxon>
        <taxon>Bogoriellaceae</taxon>
        <taxon>Bogoriella</taxon>
    </lineage>
</organism>
<comment type="function">
    <text evidence="1 10">Transaldolase is important for the balance of metabolites in the pentose-phosphate pathway.</text>
</comment>
<keyword evidence="6 10" id="KW-0963">Cytoplasm</keyword>
<proteinExistence type="inferred from homology"/>
<dbReference type="EC" id="2.2.1.2" evidence="5 10"/>